<evidence type="ECO:0000256" key="1">
    <source>
        <dbReference type="SAM" id="Coils"/>
    </source>
</evidence>
<evidence type="ECO:0000313" key="3">
    <source>
        <dbReference type="Proteomes" id="UP000245942"/>
    </source>
</evidence>
<name>A0A316UF00_9BASI</name>
<gene>
    <name evidence="2" type="ORF">BCV69DRAFT_295834</name>
</gene>
<sequence>MTVHEDLIGLFNTTVIQALGQSSAGINAHCASSIEVMYTSQKTKKKEPDASWKLVEGRGTVTVLEMVWGHEGRREVAQELTAYRGKDVNVVVMKILWRGKCGEAAVATLHRQEGEFERWAENASVSALLQPARSKKWEVTSYGPISDWLPLDPTGKEIEQSEGQVVALPTNWFVRPQAGDPEKFPLFLENFAMRIARCLQFGQGDPRAEEEVALEHQRQNIERSRRQLAFLQDQEQLARLGLTPLPEGTNIWQVLMSRGRIHLAEAGEEVAQE</sequence>
<dbReference type="AlphaFoldDB" id="A0A316UF00"/>
<dbReference type="RefSeq" id="XP_025350668.1">
    <property type="nucleotide sequence ID" value="XM_025493941.1"/>
</dbReference>
<feature type="coiled-coil region" evidence="1">
    <location>
        <begin position="207"/>
        <end position="234"/>
    </location>
</feature>
<dbReference type="EMBL" id="KZ819321">
    <property type="protein sequence ID" value="PWN23508.1"/>
    <property type="molecule type" value="Genomic_DNA"/>
</dbReference>
<dbReference type="Proteomes" id="UP000245942">
    <property type="component" value="Unassembled WGS sequence"/>
</dbReference>
<accession>A0A316UF00</accession>
<organism evidence="2 3">
    <name type="scientific">Pseudomicrostroma glucosiphilum</name>
    <dbReference type="NCBI Taxonomy" id="1684307"/>
    <lineage>
        <taxon>Eukaryota</taxon>
        <taxon>Fungi</taxon>
        <taxon>Dikarya</taxon>
        <taxon>Basidiomycota</taxon>
        <taxon>Ustilaginomycotina</taxon>
        <taxon>Exobasidiomycetes</taxon>
        <taxon>Microstromatales</taxon>
        <taxon>Microstromatales incertae sedis</taxon>
        <taxon>Pseudomicrostroma</taxon>
    </lineage>
</organism>
<evidence type="ECO:0000313" key="2">
    <source>
        <dbReference type="EMBL" id="PWN23508.1"/>
    </source>
</evidence>
<keyword evidence="1" id="KW-0175">Coiled coil</keyword>
<protein>
    <submittedName>
        <fullName evidence="2">Uncharacterized protein</fullName>
    </submittedName>
</protein>
<dbReference type="GeneID" id="37015675"/>
<proteinExistence type="predicted"/>
<keyword evidence="3" id="KW-1185">Reference proteome</keyword>
<reference evidence="2 3" key="1">
    <citation type="journal article" date="2018" name="Mol. Biol. Evol.">
        <title>Broad Genomic Sampling Reveals a Smut Pathogenic Ancestry of the Fungal Clade Ustilaginomycotina.</title>
        <authorList>
            <person name="Kijpornyongpan T."/>
            <person name="Mondo S.J."/>
            <person name="Barry K."/>
            <person name="Sandor L."/>
            <person name="Lee J."/>
            <person name="Lipzen A."/>
            <person name="Pangilinan J."/>
            <person name="LaButti K."/>
            <person name="Hainaut M."/>
            <person name="Henrissat B."/>
            <person name="Grigoriev I.V."/>
            <person name="Spatafora J.W."/>
            <person name="Aime M.C."/>
        </authorList>
    </citation>
    <scope>NUCLEOTIDE SEQUENCE [LARGE SCALE GENOMIC DNA]</scope>
    <source>
        <strain evidence="2 3">MCA 4718</strain>
    </source>
</reference>